<evidence type="ECO:0000313" key="1">
    <source>
        <dbReference type="EMBL" id="VDN29053.1"/>
    </source>
</evidence>
<proteinExistence type="predicted"/>
<protein>
    <submittedName>
        <fullName evidence="1">Uncharacterized protein</fullName>
    </submittedName>
</protein>
<reference evidence="1 2" key="1">
    <citation type="submission" date="2018-11" db="EMBL/GenBank/DDBJ databases">
        <authorList>
            <consortium name="Pathogen Informatics"/>
        </authorList>
    </citation>
    <scope>NUCLEOTIDE SEQUENCE [LARGE SCALE GENOMIC DNA]</scope>
</reference>
<accession>A0A3P7MY99</accession>
<evidence type="ECO:0000313" key="2">
    <source>
        <dbReference type="Proteomes" id="UP000281553"/>
    </source>
</evidence>
<organism evidence="1 2">
    <name type="scientific">Dibothriocephalus latus</name>
    <name type="common">Fish tapeworm</name>
    <name type="synonym">Diphyllobothrium latum</name>
    <dbReference type="NCBI Taxonomy" id="60516"/>
    <lineage>
        <taxon>Eukaryota</taxon>
        <taxon>Metazoa</taxon>
        <taxon>Spiralia</taxon>
        <taxon>Lophotrochozoa</taxon>
        <taxon>Platyhelminthes</taxon>
        <taxon>Cestoda</taxon>
        <taxon>Eucestoda</taxon>
        <taxon>Diphyllobothriidea</taxon>
        <taxon>Diphyllobothriidae</taxon>
        <taxon>Dibothriocephalus</taxon>
    </lineage>
</organism>
<gene>
    <name evidence="1" type="ORF">DILT_LOCUS15292</name>
</gene>
<dbReference type="EMBL" id="UYRU01078329">
    <property type="protein sequence ID" value="VDN29053.1"/>
    <property type="molecule type" value="Genomic_DNA"/>
</dbReference>
<dbReference type="AlphaFoldDB" id="A0A3P7MY99"/>
<dbReference type="Proteomes" id="UP000281553">
    <property type="component" value="Unassembled WGS sequence"/>
</dbReference>
<keyword evidence="2" id="KW-1185">Reference proteome</keyword>
<dbReference type="OrthoDB" id="26491at2759"/>
<sequence length="132" mass="13985">MDQALHSLDNDVKPRVMQTSPFRPPLAELPLVNHAPEAAPTSTGLGSIGVPRKIEQTTNLFAAAISPPGARPRPCSPVYSGGDTILGDGGVQIFKAEESHSSSVNADGCSVQKNLVSVNFSKWRFKSSRSSL</sequence>
<name>A0A3P7MY99_DIBLA</name>